<feature type="non-terminal residue" evidence="2">
    <location>
        <position position="67"/>
    </location>
</feature>
<organism evidence="2 3">
    <name type="scientific">Theobroma cacao</name>
    <name type="common">Cacao</name>
    <name type="synonym">Cocoa</name>
    <dbReference type="NCBI Taxonomy" id="3641"/>
    <lineage>
        <taxon>Eukaryota</taxon>
        <taxon>Viridiplantae</taxon>
        <taxon>Streptophyta</taxon>
        <taxon>Embryophyta</taxon>
        <taxon>Tracheophyta</taxon>
        <taxon>Spermatophyta</taxon>
        <taxon>Magnoliopsida</taxon>
        <taxon>eudicotyledons</taxon>
        <taxon>Gunneridae</taxon>
        <taxon>Pentapetalae</taxon>
        <taxon>rosids</taxon>
        <taxon>malvids</taxon>
        <taxon>Malvales</taxon>
        <taxon>Malvaceae</taxon>
        <taxon>Byttnerioideae</taxon>
        <taxon>Theobroma</taxon>
    </lineage>
</organism>
<keyword evidence="3" id="KW-1185">Reference proteome</keyword>
<proteinExistence type="predicted"/>
<name>A0A061GX00_THECC</name>
<dbReference type="HOGENOM" id="CLU_2820266_0_0_1"/>
<gene>
    <name evidence="2" type="ORF">TCM_041576</name>
</gene>
<dbReference type="AlphaFoldDB" id="A0A061GX00"/>
<accession>A0A061GX00</accession>
<evidence type="ECO:0000256" key="1">
    <source>
        <dbReference type="SAM" id="Phobius"/>
    </source>
</evidence>
<reference evidence="2 3" key="1">
    <citation type="journal article" date="2013" name="Genome Biol.">
        <title>The genome sequence of the most widely cultivated cacao type and its use to identify candidate genes regulating pod color.</title>
        <authorList>
            <person name="Motamayor J.C."/>
            <person name="Mockaitis K."/>
            <person name="Schmutz J."/>
            <person name="Haiminen N."/>
            <person name="Iii D.L."/>
            <person name="Cornejo O."/>
            <person name="Findley S.D."/>
            <person name="Zheng P."/>
            <person name="Utro F."/>
            <person name="Royaert S."/>
            <person name="Saski C."/>
            <person name="Jenkins J."/>
            <person name="Podicheti R."/>
            <person name="Zhao M."/>
            <person name="Scheffler B.E."/>
            <person name="Stack J.C."/>
            <person name="Feltus F.A."/>
            <person name="Mustiga G.M."/>
            <person name="Amores F."/>
            <person name="Phillips W."/>
            <person name="Marelli J.P."/>
            <person name="May G.D."/>
            <person name="Shapiro H."/>
            <person name="Ma J."/>
            <person name="Bustamante C.D."/>
            <person name="Schnell R.J."/>
            <person name="Main D."/>
            <person name="Gilbert D."/>
            <person name="Parida L."/>
            <person name="Kuhn D.N."/>
        </authorList>
    </citation>
    <scope>NUCLEOTIDE SEQUENCE [LARGE SCALE GENOMIC DNA]</scope>
    <source>
        <strain evidence="3">cv. Matina 1-6</strain>
    </source>
</reference>
<dbReference type="EMBL" id="CM001887">
    <property type="protein sequence ID" value="EOY33672.1"/>
    <property type="molecule type" value="Genomic_DNA"/>
</dbReference>
<dbReference type="InParanoid" id="A0A061GX00"/>
<protein>
    <submittedName>
        <fullName evidence="2">Uncharacterized protein</fullName>
    </submittedName>
</protein>
<feature type="transmembrane region" description="Helical" evidence="1">
    <location>
        <begin position="38"/>
        <end position="60"/>
    </location>
</feature>
<sequence length="67" mass="7909">MDEKEKKYILVFMHGINSLDVLGFWVCSLILDCGRIPCLGLFLAFFTTLWMTQCPCYYIFRYKNALD</sequence>
<keyword evidence="1" id="KW-0812">Transmembrane</keyword>
<keyword evidence="1" id="KW-1133">Transmembrane helix</keyword>
<evidence type="ECO:0000313" key="2">
    <source>
        <dbReference type="EMBL" id="EOY33672.1"/>
    </source>
</evidence>
<dbReference type="Gramene" id="EOY33672">
    <property type="protein sequence ID" value="EOY33672"/>
    <property type="gene ID" value="TCM_041576"/>
</dbReference>
<evidence type="ECO:0000313" key="3">
    <source>
        <dbReference type="Proteomes" id="UP000026915"/>
    </source>
</evidence>
<keyword evidence="1" id="KW-0472">Membrane</keyword>
<feature type="transmembrane region" description="Helical" evidence="1">
    <location>
        <begin position="12"/>
        <end position="31"/>
    </location>
</feature>
<dbReference type="Proteomes" id="UP000026915">
    <property type="component" value="Chromosome 9"/>
</dbReference>